<dbReference type="AlphaFoldDB" id="A0AAJ0FHR9"/>
<dbReference type="EMBL" id="MU839025">
    <property type="protein sequence ID" value="KAK1763663.1"/>
    <property type="molecule type" value="Genomic_DNA"/>
</dbReference>
<dbReference type="GeneID" id="85305879"/>
<evidence type="ECO:0000313" key="2">
    <source>
        <dbReference type="Proteomes" id="UP001244011"/>
    </source>
</evidence>
<accession>A0AAJ0FHR9</accession>
<proteinExistence type="predicted"/>
<name>A0AAJ0FHR9_9PEZI</name>
<dbReference type="RefSeq" id="XP_060279876.1">
    <property type="nucleotide sequence ID" value="XM_060422692.1"/>
</dbReference>
<evidence type="ECO:0008006" key="3">
    <source>
        <dbReference type="Google" id="ProtNLM"/>
    </source>
</evidence>
<sequence>MPGAAAIINPNAPASKRIHLFYNTNTKNLGIQLRDESKTVDETETFVPSDTDQPGLIVNPSQITSTDLTGVNIVVGFTAKPKETTVSHENCGCDPTQNDVSIISPVYKPISATEVSNLTIASTSSDSTAYIFYLTGTDFNTTTINEITLGEDSPGSYENTVRILPGSSLAAYYVAEQDNRYILYQAHKPVRLHEYSPNTESVSDTELVNSGDAKPNTPLAATIVDGKVYLYYIDGSNQLRVITKTGGSWGSSSPVASAHASVDDASQIAIVPAANGNHIFYTAQGDTKYKFQHIVDKRT</sequence>
<organism evidence="1 2">
    <name type="scientific">Phialemonium atrogriseum</name>
    <dbReference type="NCBI Taxonomy" id="1093897"/>
    <lineage>
        <taxon>Eukaryota</taxon>
        <taxon>Fungi</taxon>
        <taxon>Dikarya</taxon>
        <taxon>Ascomycota</taxon>
        <taxon>Pezizomycotina</taxon>
        <taxon>Sordariomycetes</taxon>
        <taxon>Sordariomycetidae</taxon>
        <taxon>Cephalothecales</taxon>
        <taxon>Cephalothecaceae</taxon>
        <taxon>Phialemonium</taxon>
    </lineage>
</organism>
<gene>
    <name evidence="1" type="ORF">QBC33DRAFT_213285</name>
</gene>
<protein>
    <recommendedName>
        <fullName evidence="3">Fucose-specific lectin</fullName>
    </recommendedName>
</protein>
<reference evidence="1" key="1">
    <citation type="submission" date="2023-06" db="EMBL/GenBank/DDBJ databases">
        <title>Genome-scale phylogeny and comparative genomics of the fungal order Sordariales.</title>
        <authorList>
            <consortium name="Lawrence Berkeley National Laboratory"/>
            <person name="Hensen N."/>
            <person name="Bonometti L."/>
            <person name="Westerberg I."/>
            <person name="Brannstrom I.O."/>
            <person name="Guillou S."/>
            <person name="Cros-Aarteil S."/>
            <person name="Calhoun S."/>
            <person name="Haridas S."/>
            <person name="Kuo A."/>
            <person name="Mondo S."/>
            <person name="Pangilinan J."/>
            <person name="Riley R."/>
            <person name="Labutti K."/>
            <person name="Andreopoulos B."/>
            <person name="Lipzen A."/>
            <person name="Chen C."/>
            <person name="Yanf M."/>
            <person name="Daum C."/>
            <person name="Ng V."/>
            <person name="Clum A."/>
            <person name="Steindorff A."/>
            <person name="Ohm R."/>
            <person name="Martin F."/>
            <person name="Silar P."/>
            <person name="Natvig D."/>
            <person name="Lalanne C."/>
            <person name="Gautier V."/>
            <person name="Ament-Velasquez S.L."/>
            <person name="Kruys A."/>
            <person name="Hutchinson M.I."/>
            <person name="Powell A.J."/>
            <person name="Barry K."/>
            <person name="Miller A.N."/>
            <person name="Grigoriev I.V."/>
            <person name="Debuchy R."/>
            <person name="Gladieux P."/>
            <person name="Thoren M.H."/>
            <person name="Johannesson H."/>
        </authorList>
    </citation>
    <scope>NUCLEOTIDE SEQUENCE</scope>
    <source>
        <strain evidence="1">8032-3</strain>
    </source>
</reference>
<dbReference type="Gene3D" id="2.120.10.70">
    <property type="entry name" value="Fucose-specific lectin"/>
    <property type="match status" value="1"/>
</dbReference>
<keyword evidence="2" id="KW-1185">Reference proteome</keyword>
<dbReference type="Proteomes" id="UP001244011">
    <property type="component" value="Unassembled WGS sequence"/>
</dbReference>
<comment type="caution">
    <text evidence="1">The sequence shown here is derived from an EMBL/GenBank/DDBJ whole genome shotgun (WGS) entry which is preliminary data.</text>
</comment>
<evidence type="ECO:0000313" key="1">
    <source>
        <dbReference type="EMBL" id="KAK1763663.1"/>
    </source>
</evidence>
<dbReference type="SUPFAM" id="SSF89372">
    <property type="entry name" value="Fucose-specific lectin"/>
    <property type="match status" value="1"/>
</dbReference>